<organism evidence="2">
    <name type="scientific">uncultured Rubrobacteraceae bacterium</name>
    <dbReference type="NCBI Taxonomy" id="349277"/>
    <lineage>
        <taxon>Bacteria</taxon>
        <taxon>Bacillati</taxon>
        <taxon>Actinomycetota</taxon>
        <taxon>Rubrobacteria</taxon>
        <taxon>Rubrobacterales</taxon>
        <taxon>Rubrobacteraceae</taxon>
        <taxon>environmental samples</taxon>
    </lineage>
</organism>
<dbReference type="EMBL" id="CADCUW010000201">
    <property type="protein sequence ID" value="CAA9407430.1"/>
    <property type="molecule type" value="Genomic_DNA"/>
</dbReference>
<feature type="region of interest" description="Disordered" evidence="1">
    <location>
        <begin position="1"/>
        <end position="199"/>
    </location>
</feature>
<dbReference type="AlphaFoldDB" id="A0A6J4P6A3"/>
<name>A0A6J4P6A3_9ACTN</name>
<evidence type="ECO:0000256" key="1">
    <source>
        <dbReference type="SAM" id="MobiDB-lite"/>
    </source>
</evidence>
<accession>A0A6J4P6A3</accession>
<feature type="non-terminal residue" evidence="2">
    <location>
        <position position="1"/>
    </location>
</feature>
<feature type="compositionally biased region" description="Basic and acidic residues" evidence="1">
    <location>
        <begin position="11"/>
        <end position="38"/>
    </location>
</feature>
<sequence length="199" mass="21377">ASRGPAGRANLRGDRGRGGTHRTAGDHRKLRPDARRAPGDAGRGFAVDQRPRLPLLLPRAARRPRRHHGRRRDGRQGRPAPDRPPRAGREPPACGRGQLPAHPHGRRRPGPGRGHRHRARRQRPSPRVPLPAGRVARRHGSQAPPGTGGWRGSPGAASGPGRHRGWLCDGRGRGRPHHLAPARETGGPPGGLRSAQDPG</sequence>
<proteinExistence type="predicted"/>
<feature type="compositionally biased region" description="Basic residues" evidence="1">
    <location>
        <begin position="60"/>
        <end position="73"/>
    </location>
</feature>
<evidence type="ECO:0000313" key="2">
    <source>
        <dbReference type="EMBL" id="CAA9407430.1"/>
    </source>
</evidence>
<feature type="non-terminal residue" evidence="2">
    <location>
        <position position="199"/>
    </location>
</feature>
<feature type="compositionally biased region" description="Basic and acidic residues" evidence="1">
    <location>
        <begin position="74"/>
        <end position="89"/>
    </location>
</feature>
<protein>
    <submittedName>
        <fullName evidence="2">Possibly 2,5-diamino-6-ribosylamino-pyrimidinone 5-phosphate reductase, fungal</fullName>
    </submittedName>
</protein>
<gene>
    <name evidence="2" type="ORF">AVDCRST_MAG01-01-1405</name>
</gene>
<reference evidence="2" key="1">
    <citation type="submission" date="2020-02" db="EMBL/GenBank/DDBJ databases">
        <authorList>
            <person name="Meier V. D."/>
        </authorList>
    </citation>
    <scope>NUCLEOTIDE SEQUENCE</scope>
    <source>
        <strain evidence="2">AVDCRST_MAG01</strain>
    </source>
</reference>
<feature type="compositionally biased region" description="Basic residues" evidence="1">
    <location>
        <begin position="103"/>
        <end position="124"/>
    </location>
</feature>